<dbReference type="EnsemblMetazoa" id="HelroT174815">
    <property type="protein sequence ID" value="HelroP174815"/>
    <property type="gene ID" value="HelroG174815"/>
</dbReference>
<feature type="compositionally biased region" description="Basic residues" evidence="2">
    <location>
        <begin position="888"/>
        <end position="951"/>
    </location>
</feature>
<feature type="compositionally biased region" description="Gly residues" evidence="2">
    <location>
        <begin position="1343"/>
        <end position="1352"/>
    </location>
</feature>
<dbReference type="EMBL" id="KB096785">
    <property type="protein sequence ID" value="ESO01268.1"/>
    <property type="molecule type" value="Genomic_DNA"/>
</dbReference>
<dbReference type="EMBL" id="AMQM01005043">
    <property type="status" value="NOT_ANNOTATED_CDS"/>
    <property type="molecule type" value="Genomic_DNA"/>
</dbReference>
<keyword evidence="1" id="KW-0175">Coiled coil</keyword>
<dbReference type="CTD" id="20205132"/>
<feature type="compositionally biased region" description="Basic and acidic residues" evidence="2">
    <location>
        <begin position="1132"/>
        <end position="1144"/>
    </location>
</feature>
<feature type="compositionally biased region" description="Acidic residues" evidence="2">
    <location>
        <begin position="1319"/>
        <end position="1334"/>
    </location>
</feature>
<evidence type="ECO:0000313" key="3">
    <source>
        <dbReference type="EMBL" id="ESO01268.1"/>
    </source>
</evidence>
<feature type="compositionally biased region" description="Acidic residues" evidence="2">
    <location>
        <begin position="1119"/>
        <end position="1131"/>
    </location>
</feature>
<feature type="coiled-coil region" evidence="1">
    <location>
        <begin position="147"/>
        <end position="177"/>
    </location>
</feature>
<feature type="region of interest" description="Disordered" evidence="2">
    <location>
        <begin position="1109"/>
        <end position="1181"/>
    </location>
</feature>
<dbReference type="GeneID" id="20205132"/>
<feature type="region of interest" description="Disordered" evidence="2">
    <location>
        <begin position="1298"/>
        <end position="1371"/>
    </location>
</feature>
<reference evidence="4" key="3">
    <citation type="submission" date="2015-06" db="UniProtKB">
        <authorList>
            <consortium name="EnsemblMetazoa"/>
        </authorList>
    </citation>
    <scope>IDENTIFICATION</scope>
</reference>
<feature type="coiled-coil region" evidence="1">
    <location>
        <begin position="417"/>
        <end position="531"/>
    </location>
</feature>
<dbReference type="InParanoid" id="T1F8I3"/>
<organism evidence="4 5">
    <name type="scientific">Helobdella robusta</name>
    <name type="common">Californian leech</name>
    <dbReference type="NCBI Taxonomy" id="6412"/>
    <lineage>
        <taxon>Eukaryota</taxon>
        <taxon>Metazoa</taxon>
        <taxon>Spiralia</taxon>
        <taxon>Lophotrochozoa</taxon>
        <taxon>Annelida</taxon>
        <taxon>Clitellata</taxon>
        <taxon>Hirudinea</taxon>
        <taxon>Rhynchobdellida</taxon>
        <taxon>Glossiphoniidae</taxon>
        <taxon>Helobdella</taxon>
    </lineage>
</organism>
<feature type="region of interest" description="Disordered" evidence="2">
    <location>
        <begin position="1220"/>
        <end position="1275"/>
    </location>
</feature>
<feature type="compositionally biased region" description="Acidic residues" evidence="2">
    <location>
        <begin position="1159"/>
        <end position="1176"/>
    </location>
</feature>
<dbReference type="GO" id="GO:0034244">
    <property type="term" value="P:negative regulation of transcription elongation by RNA polymerase II"/>
    <property type="evidence" value="ECO:0000318"/>
    <property type="project" value="GO_Central"/>
</dbReference>
<accession>T1F8I3</accession>
<feature type="coiled-coil region" evidence="1">
    <location>
        <begin position="579"/>
        <end position="608"/>
    </location>
</feature>
<evidence type="ECO:0000256" key="2">
    <source>
        <dbReference type="SAM" id="MobiDB-lite"/>
    </source>
</evidence>
<feature type="compositionally biased region" description="Basic and acidic residues" evidence="2">
    <location>
        <begin position="952"/>
        <end position="966"/>
    </location>
</feature>
<reference evidence="5" key="1">
    <citation type="submission" date="2012-12" db="EMBL/GenBank/DDBJ databases">
        <authorList>
            <person name="Hellsten U."/>
            <person name="Grimwood J."/>
            <person name="Chapman J.A."/>
            <person name="Shapiro H."/>
            <person name="Aerts A."/>
            <person name="Otillar R.P."/>
            <person name="Terry A.Y."/>
            <person name="Boore J.L."/>
            <person name="Simakov O."/>
            <person name="Marletaz F."/>
            <person name="Cho S.-J."/>
            <person name="Edsinger-Gonzales E."/>
            <person name="Havlak P."/>
            <person name="Kuo D.-H."/>
            <person name="Larsson T."/>
            <person name="Lv J."/>
            <person name="Arendt D."/>
            <person name="Savage R."/>
            <person name="Osoegawa K."/>
            <person name="de Jong P."/>
            <person name="Lindberg D.R."/>
            <person name="Seaver E.C."/>
            <person name="Weisblat D.A."/>
            <person name="Putnam N.H."/>
            <person name="Grigoriev I.V."/>
            <person name="Rokhsar D.S."/>
        </authorList>
    </citation>
    <scope>NUCLEOTIDE SEQUENCE</scope>
</reference>
<feature type="compositionally biased region" description="Polar residues" evidence="2">
    <location>
        <begin position="967"/>
        <end position="977"/>
    </location>
</feature>
<dbReference type="STRING" id="6412.T1F8I3"/>
<dbReference type="PANTHER" id="PTHR13328:SF4">
    <property type="entry name" value="NEGATIVE ELONGATION FACTOR A"/>
    <property type="match status" value="1"/>
</dbReference>
<evidence type="ECO:0000313" key="5">
    <source>
        <dbReference type="Proteomes" id="UP000015101"/>
    </source>
</evidence>
<dbReference type="PANTHER" id="PTHR13328">
    <property type="entry name" value="NEGATIVE ELONGATION FACTOR A NELF-A"/>
    <property type="match status" value="1"/>
</dbReference>
<dbReference type="Proteomes" id="UP000015101">
    <property type="component" value="Unassembled WGS sequence"/>
</dbReference>
<feature type="region of interest" description="Disordered" evidence="2">
    <location>
        <begin position="56"/>
        <end position="79"/>
    </location>
</feature>
<dbReference type="KEGG" id="hro:HELRODRAFT_174815"/>
<name>T1F8I3_HELRO</name>
<sequence>MIIETIEAADTASTFPIAAATTAASSAATSATNAAANVAAVGATANTSATDVYDDEIEEDGGEESESETEEKVEEKETKSEIELELERLIEKQVELNKKLKGFERGKSAVAAAVGTAKLGGKEDELGQEEELDFETKRLMALDKSDIKDLKELVQSNQRLMQKLDETATLLEKLKVLHQIKEDQEKLLKLQIIFMKYFVTKFDLMKTTKDEAFLAVLEQEEQQRKLRQQERQHQQNLFLRQQLLQQRQNQQLRQHHQQQQQLNDEFRIQHRRQEQTGAQQQQQQQQLQQDEQQQNQQQQQLRTLQLLQDQQRQLDEQNRNIQLTNEQLNRNLETNEELLKRRQEAEKQLEIEAIENELAKQAVIKRIIDKQQKRIMELEGKTRVSEQQTDEEETKKTLKSKIVRRRLEKRSSEKVSFDKLESALSHAVELLEKSEKELLEKRKKTLKLRHLKEKKLRQEKKNLIKRFKFSESELEKMNEAKRSKRNLENLPKDDSVAENIDRNLIEAEAELENVKTELDILAEKLNSETLKLINSVDQELVDQPRVGSSVPTVSNFPEPIHSRIIEIDSNNGDKLILDENFLEREKKLKQKELENILAEQKIQKEKEIHDILRKQKMMMQKEKNDFENLKSVFSHTHHQLDEPAPFLLESDKYIFPGQNKKQLKTQQLLSQQQKLKLLEQKQLAEQQQYQALQRQIYAQQQQLQQQRQKNRQQQKLDLERLRNDQGQLRNDQEDQLILNVKDSGSESLLEEYRNSLRDLRLGDEKKFFPEVKSPVLKGNEENVNMKSSAKEKRNYVIEQEDDDDWLFTNASQEEQNLAAGRTEDGQDKRQDLDQIWARDAPFPEKPGYDYKHHTYPNEQIGLIVKRRKRDARDLSDQNEEDLSELSRVRRGPKRFGRKGRKGNKGRGRRQKGRRPRRHPQRRRKSKGRGRGGGGGKRRGGKRGKRPRVQGRYRRDVEPDNNEKDSTHSTLFYSTSASPVTDRLAEKLQDDMQFIYLSNVRLDVILDRWSKILKKYQAVTDDIKNSIEVKKSKEETNTNINNINNNVNNNNINNYNNVVNNILNNLRNNPIKNVTALRLKNEEYLETMLDLIEEADSELLEQQKLIQSWGQQVGVTDPDANYDDDDDENDGDAENKKKTLNNDKHLSKRSAFQSGKDDSSESEDKDEEQDGEKDGEEDFTHYRSKRSHPFFDWLASAYKYETTASSGKKVVDGQEDYHRKMFTDVRKRTSAVSTSSRTFTATPKSDHPDSGSSSSSSSDHSPTNPPTANEKMGSKDIKIMYRNQGDNIDKEVILVRRGNNRWVEMRSGASDFSGGLLLKDDDDGEDDDDEDGDNNDDGKINFGKNGGGSGDGMDVGERMNYTSGQIKDAKPQ</sequence>
<feature type="coiled-coil region" evidence="1">
    <location>
        <begin position="216"/>
        <end position="388"/>
    </location>
</feature>
<dbReference type="InterPro" id="IPR052828">
    <property type="entry name" value="NELF-A_domain"/>
</dbReference>
<reference evidence="3 5" key="2">
    <citation type="journal article" date="2013" name="Nature">
        <title>Insights into bilaterian evolution from three spiralian genomes.</title>
        <authorList>
            <person name="Simakov O."/>
            <person name="Marletaz F."/>
            <person name="Cho S.J."/>
            <person name="Edsinger-Gonzales E."/>
            <person name="Havlak P."/>
            <person name="Hellsten U."/>
            <person name="Kuo D.H."/>
            <person name="Larsson T."/>
            <person name="Lv J."/>
            <person name="Arendt D."/>
            <person name="Savage R."/>
            <person name="Osoegawa K."/>
            <person name="de Jong P."/>
            <person name="Grimwood J."/>
            <person name="Chapman J.A."/>
            <person name="Shapiro H."/>
            <person name="Aerts A."/>
            <person name="Otillar R.P."/>
            <person name="Terry A.Y."/>
            <person name="Boore J.L."/>
            <person name="Grigoriev I.V."/>
            <person name="Lindberg D.R."/>
            <person name="Seaver E.C."/>
            <person name="Weisblat D.A."/>
            <person name="Putnam N.H."/>
            <person name="Rokhsar D.S."/>
        </authorList>
    </citation>
    <scope>NUCLEOTIDE SEQUENCE</scope>
</reference>
<keyword evidence="5" id="KW-1185">Reference proteome</keyword>
<feature type="compositionally biased region" description="Acidic residues" evidence="2">
    <location>
        <begin position="56"/>
        <end position="72"/>
    </location>
</feature>
<evidence type="ECO:0000313" key="4">
    <source>
        <dbReference type="EnsemblMetazoa" id="HelroP174815"/>
    </source>
</evidence>
<gene>
    <name evidence="4" type="primary">20205132</name>
    <name evidence="3" type="ORF">HELRODRAFT_174815</name>
</gene>
<protein>
    <submittedName>
        <fullName evidence="3 4">Uncharacterized protein</fullName>
    </submittedName>
</protein>
<dbReference type="HOGENOM" id="CLU_256297_0_0_1"/>
<feature type="compositionally biased region" description="Polar residues" evidence="2">
    <location>
        <begin position="1229"/>
        <end position="1242"/>
    </location>
</feature>
<dbReference type="RefSeq" id="XP_009020504.1">
    <property type="nucleotide sequence ID" value="XM_009022256.1"/>
</dbReference>
<feature type="region of interest" description="Disordered" evidence="2">
    <location>
        <begin position="872"/>
        <end position="977"/>
    </location>
</feature>
<evidence type="ECO:0000256" key="1">
    <source>
        <dbReference type="SAM" id="Coils"/>
    </source>
</evidence>
<dbReference type="GO" id="GO:0032021">
    <property type="term" value="C:NELF complex"/>
    <property type="evidence" value="ECO:0000318"/>
    <property type="project" value="GO_Central"/>
</dbReference>
<proteinExistence type="predicted"/>
<feature type="coiled-coil region" evidence="1">
    <location>
        <begin position="661"/>
        <end position="731"/>
    </location>
</feature>
<feature type="compositionally biased region" description="Low complexity" evidence="2">
    <location>
        <begin position="1249"/>
        <end position="1261"/>
    </location>
</feature>